<reference evidence="1" key="1">
    <citation type="submission" date="2019-03" db="EMBL/GenBank/DDBJ databases">
        <title>Candidatus Syntrophosphaera thermopropionivorans: a novel player in syntrophic propionate oxidation during anaerobic digestion.</title>
        <authorList>
            <person name="Dyksma S."/>
        </authorList>
    </citation>
    <scope>NUCLEOTIDE SEQUENCE</scope>
    <source>
        <strain evidence="1">W5</strain>
    </source>
</reference>
<keyword evidence="2" id="KW-1185">Reference proteome</keyword>
<name>A0AC61QIR8_9BACT</name>
<comment type="caution">
    <text evidence="1">The sequence shown here is derived from an EMBL/GenBank/DDBJ whole genome shotgun (WGS) entry which is preliminary data.</text>
</comment>
<dbReference type="Proteomes" id="UP000294588">
    <property type="component" value="Unassembled WGS sequence"/>
</dbReference>
<gene>
    <name evidence="1" type="ORF">E0946_04930</name>
</gene>
<keyword evidence="1" id="KW-0378">Hydrolase</keyword>
<sequence>MNIRYKLLNSEAAPPKKMSSSCSGWDLSAALSEPLILAPGARAAIPTGLALEIPPGYEGQIRPRSGLALNYGLGIINSPGTIDADYRGEIKVIVINLSSEAITINPLMRIAQLVICPVIEVCFEESEQLNDSMRADGGFGHTGY</sequence>
<dbReference type="EMBL" id="SMOG01000014">
    <property type="protein sequence ID" value="TDF72826.1"/>
    <property type="molecule type" value="Genomic_DNA"/>
</dbReference>
<evidence type="ECO:0000313" key="2">
    <source>
        <dbReference type="Proteomes" id="UP000294588"/>
    </source>
</evidence>
<evidence type="ECO:0000313" key="1">
    <source>
        <dbReference type="EMBL" id="TDF72826.1"/>
    </source>
</evidence>
<protein>
    <submittedName>
        <fullName evidence="1">dUTP diphosphatase</fullName>
        <ecNumber evidence="1">3.6.1.23</ecNumber>
    </submittedName>
</protein>
<proteinExistence type="predicted"/>
<dbReference type="EC" id="3.6.1.23" evidence="1"/>
<accession>A0AC61QIR8</accession>
<organism evidence="1 2">
    <name type="scientific">Candidatus Syntrophosphaera thermopropionivorans</name>
    <dbReference type="NCBI Taxonomy" id="2593015"/>
    <lineage>
        <taxon>Bacteria</taxon>
        <taxon>Pseudomonadati</taxon>
        <taxon>Candidatus Cloacimonadota</taxon>
        <taxon>Candidatus Cloacimonadia</taxon>
        <taxon>Candidatus Cloacimonadales</taxon>
        <taxon>Candidatus Cloacimonadaceae</taxon>
        <taxon>Candidatus Syntrophosphaera</taxon>
    </lineage>
</organism>